<dbReference type="AlphaFoldDB" id="B6YQ23"/>
<comment type="catalytic activity">
    <reaction evidence="11 12">
        <text>L-histidinol phosphate + 2-oxoglutarate = 3-(imidazol-4-yl)-2-oxopropyl phosphate + L-glutamate</text>
        <dbReference type="Rhea" id="RHEA:23744"/>
        <dbReference type="ChEBI" id="CHEBI:16810"/>
        <dbReference type="ChEBI" id="CHEBI:29985"/>
        <dbReference type="ChEBI" id="CHEBI:57766"/>
        <dbReference type="ChEBI" id="CHEBI:57980"/>
        <dbReference type="EC" id="2.6.1.9"/>
    </reaction>
</comment>
<dbReference type="EMBL" id="AP010656">
    <property type="protein sequence ID" value="BAG83295.1"/>
    <property type="molecule type" value="Genomic_DNA"/>
</dbReference>
<proteinExistence type="inferred from homology"/>
<protein>
    <recommendedName>
        <fullName evidence="12">Histidinol-phosphate aminotransferase</fullName>
        <ecNumber evidence="12">2.6.1.9</ecNumber>
    </recommendedName>
    <alternativeName>
        <fullName evidence="12">Imidazole acetol-phosphate transaminase</fullName>
    </alternativeName>
</protein>
<dbReference type="KEGG" id="aps:CFPG_032"/>
<evidence type="ECO:0000256" key="11">
    <source>
        <dbReference type="ARBA" id="ARBA00047481"/>
    </source>
</evidence>
<dbReference type="Gene3D" id="3.40.640.10">
    <property type="entry name" value="Type I PLP-dependent aspartate aminotransferase-like (Major domain)"/>
    <property type="match status" value="1"/>
</dbReference>
<evidence type="ECO:0000256" key="3">
    <source>
        <dbReference type="ARBA" id="ARBA00005189"/>
    </source>
</evidence>
<dbReference type="InterPro" id="IPR001917">
    <property type="entry name" value="Aminotrans_II_pyridoxalP_BS"/>
</dbReference>
<dbReference type="InterPro" id="IPR005861">
    <property type="entry name" value="HisP_aminotrans"/>
</dbReference>
<evidence type="ECO:0000256" key="5">
    <source>
        <dbReference type="ARBA" id="ARBA00011738"/>
    </source>
</evidence>
<dbReference type="UniPathway" id="UPA00031">
    <property type="reaction ID" value="UER00012"/>
</dbReference>
<evidence type="ECO:0000256" key="7">
    <source>
        <dbReference type="ARBA" id="ARBA00022605"/>
    </source>
</evidence>
<evidence type="ECO:0000256" key="4">
    <source>
        <dbReference type="ARBA" id="ARBA00007970"/>
    </source>
</evidence>
<comment type="cofactor">
    <cofactor evidence="1 12">
        <name>pyridoxal 5'-phosphate</name>
        <dbReference type="ChEBI" id="CHEBI:597326"/>
    </cofactor>
</comment>
<dbReference type="CDD" id="cd00609">
    <property type="entry name" value="AAT_like"/>
    <property type="match status" value="1"/>
</dbReference>
<dbReference type="GO" id="GO:0000105">
    <property type="term" value="P:L-histidine biosynthetic process"/>
    <property type="evidence" value="ECO:0007669"/>
    <property type="project" value="UniProtKB-UniRule"/>
</dbReference>
<dbReference type="OrthoDB" id="9813612at2"/>
<reference evidence="15" key="1">
    <citation type="journal article" date="2008" name="Science">
        <title>Genome of an endosymbiont coupling N2 fixation to cellulolysis within RT protist cells in termite gut.</title>
        <authorList>
            <person name="Hongoh Y."/>
            <person name="Sharma V.K."/>
            <person name="Prakash T."/>
            <person name="Noda S."/>
            <person name="Toh H."/>
            <person name="Taylor T.D."/>
            <person name="Kudo T."/>
            <person name="Sakaki Y."/>
            <person name="Toyoda A."/>
            <person name="Hattori M."/>
            <person name="Ohkuma M."/>
        </authorList>
    </citation>
    <scope>NUCLEOTIDE SEQUENCE [LARGE SCALE GENOMIC DNA]</scope>
</reference>
<dbReference type="Proteomes" id="UP000000723">
    <property type="component" value="Chromosome"/>
</dbReference>
<dbReference type="EC" id="2.6.1.9" evidence="12"/>
<dbReference type="GO" id="GO:0004400">
    <property type="term" value="F:histidinol-phosphate transaminase activity"/>
    <property type="evidence" value="ECO:0007669"/>
    <property type="project" value="UniProtKB-UniRule"/>
</dbReference>
<dbReference type="InterPro" id="IPR015421">
    <property type="entry name" value="PyrdxlP-dep_Trfase_major"/>
</dbReference>
<keyword evidence="15" id="KW-1185">Reference proteome</keyword>
<dbReference type="HOGENOM" id="CLU_017584_3_1_10"/>
<accession>B6YQ23</accession>
<keyword evidence="7 12" id="KW-0028">Amino-acid biosynthesis</keyword>
<evidence type="ECO:0000313" key="14">
    <source>
        <dbReference type="EMBL" id="BAG83295.1"/>
    </source>
</evidence>
<comment type="pathway">
    <text evidence="2 12">Amino-acid biosynthesis; L-histidine biosynthesis; L-histidine from 5-phospho-alpha-D-ribose 1-diphosphate: step 7/9.</text>
</comment>
<dbReference type="InterPro" id="IPR015424">
    <property type="entry name" value="PyrdxlP-dep_Trfase"/>
</dbReference>
<dbReference type="GO" id="GO:0030170">
    <property type="term" value="F:pyridoxal phosphate binding"/>
    <property type="evidence" value="ECO:0007669"/>
    <property type="project" value="InterPro"/>
</dbReference>
<dbReference type="STRING" id="511995.CFPG_032"/>
<dbReference type="InterPro" id="IPR015422">
    <property type="entry name" value="PyrdxlP-dep_Trfase_small"/>
</dbReference>
<comment type="similarity">
    <text evidence="4 12">Belongs to the class-II pyridoxal-phosphate-dependent aminotransferase family. Histidinol-phosphate aminotransferase subfamily.</text>
</comment>
<keyword evidence="9 12" id="KW-0663">Pyridoxal phosphate</keyword>
<dbReference type="PANTHER" id="PTHR42885:SF2">
    <property type="entry name" value="HISTIDINOL-PHOSPHATE AMINOTRANSFERASE"/>
    <property type="match status" value="1"/>
</dbReference>
<evidence type="ECO:0000256" key="9">
    <source>
        <dbReference type="ARBA" id="ARBA00022898"/>
    </source>
</evidence>
<dbReference type="HAMAP" id="MF_01023">
    <property type="entry name" value="HisC_aminotrans_2"/>
    <property type="match status" value="1"/>
</dbReference>
<organism evidence="14 15">
    <name type="scientific">Azobacteroides pseudotrichonymphae genomovar. CFP2</name>
    <dbReference type="NCBI Taxonomy" id="511995"/>
    <lineage>
        <taxon>Bacteria</taxon>
        <taxon>Pseudomonadati</taxon>
        <taxon>Bacteroidota</taxon>
        <taxon>Bacteroidia</taxon>
        <taxon>Bacteroidales</taxon>
        <taxon>Candidatus Azobacteroides</taxon>
    </lineage>
</organism>
<feature type="modified residue" description="N6-(pyridoxal phosphate)lysine" evidence="12">
    <location>
        <position position="204"/>
    </location>
</feature>
<gene>
    <name evidence="12" type="primary">hisC</name>
    <name evidence="14" type="ordered locus">CFPG_032</name>
</gene>
<evidence type="ECO:0000259" key="13">
    <source>
        <dbReference type="Pfam" id="PF00155"/>
    </source>
</evidence>
<dbReference type="eggNOG" id="COG0079">
    <property type="taxonomic scope" value="Bacteria"/>
</dbReference>
<name>B6YQ23_AZOPC</name>
<comment type="pathway">
    <text evidence="3">Lipid metabolism.</text>
</comment>
<dbReference type="Pfam" id="PF00155">
    <property type="entry name" value="Aminotran_1_2"/>
    <property type="match status" value="1"/>
</dbReference>
<dbReference type="PROSITE" id="PS00599">
    <property type="entry name" value="AA_TRANSFER_CLASS_2"/>
    <property type="match status" value="1"/>
</dbReference>
<evidence type="ECO:0000256" key="2">
    <source>
        <dbReference type="ARBA" id="ARBA00005011"/>
    </source>
</evidence>
<evidence type="ECO:0000313" key="15">
    <source>
        <dbReference type="Proteomes" id="UP000000723"/>
    </source>
</evidence>
<dbReference type="SUPFAM" id="SSF53383">
    <property type="entry name" value="PLP-dependent transferases"/>
    <property type="match status" value="1"/>
</dbReference>
<evidence type="ECO:0000256" key="1">
    <source>
        <dbReference type="ARBA" id="ARBA00001933"/>
    </source>
</evidence>
<keyword evidence="10 12" id="KW-0368">Histidine biosynthesis</keyword>
<dbReference type="PANTHER" id="PTHR42885">
    <property type="entry name" value="HISTIDINOL-PHOSPHATE AMINOTRANSFERASE-RELATED"/>
    <property type="match status" value="1"/>
</dbReference>
<keyword evidence="8 12" id="KW-0808">Transferase</keyword>
<evidence type="ECO:0000256" key="10">
    <source>
        <dbReference type="ARBA" id="ARBA00023102"/>
    </source>
</evidence>
<evidence type="ECO:0000256" key="6">
    <source>
        <dbReference type="ARBA" id="ARBA00022576"/>
    </source>
</evidence>
<keyword evidence="6 12" id="KW-0032">Aminotransferase</keyword>
<comment type="subunit">
    <text evidence="5 12">Homodimer.</text>
</comment>
<dbReference type="InterPro" id="IPR004839">
    <property type="entry name" value="Aminotransferase_I/II_large"/>
</dbReference>
<feature type="domain" description="Aminotransferase class I/classII large" evidence="13">
    <location>
        <begin position="40"/>
        <end position="340"/>
    </location>
</feature>
<dbReference type="NCBIfam" id="TIGR01141">
    <property type="entry name" value="hisC"/>
    <property type="match status" value="1"/>
</dbReference>
<dbReference type="Gene3D" id="3.90.1150.10">
    <property type="entry name" value="Aspartate Aminotransferase, domain 1"/>
    <property type="match status" value="1"/>
</dbReference>
<evidence type="ECO:0000256" key="12">
    <source>
        <dbReference type="HAMAP-Rule" id="MF_01023"/>
    </source>
</evidence>
<sequence>MELESLIRKNILNLIPYSCARSEFNGEASVYLDANENPYNRPYNRYPDPLQRSLKEKIAKLKKIQPCQIMIGNGSDEPIDLVFRIFCEPQQNNVVSIDPTYGMYQVAANINHIEYKKVLLDENYQLNAERLLNATDKYTKVIFLCSPNNPSGNLLNKLEIMKVISFFQGIVVIDEAYIDFSNHASWLVNLDKYPNLIVLQTFSKAWGMASARCGLAFASKKIINFFNKIKYPYNINFFTQNFISKCLNKENKKNEWVKMILSQRQLLTKTLQTLNNIVEKVYHSDTNFLLVKVKNATNTYNELIQKGIIVRNRNSISLCNNCLRITVGTENENRKLIEALKKSNEKKSFIYR</sequence>
<evidence type="ECO:0000256" key="8">
    <source>
        <dbReference type="ARBA" id="ARBA00022679"/>
    </source>
</evidence>